<accession>A0ABS7BS84</accession>
<dbReference type="Gene3D" id="1.10.10.1320">
    <property type="entry name" value="Anti-sigma factor, zinc-finger domain"/>
    <property type="match status" value="1"/>
</dbReference>
<dbReference type="PANTHER" id="PTHR37461:SF1">
    <property type="entry name" value="ANTI-SIGMA-K FACTOR RSKA"/>
    <property type="match status" value="1"/>
</dbReference>
<keyword evidence="6 9" id="KW-0472">Membrane</keyword>
<dbReference type="Proteomes" id="UP000759103">
    <property type="component" value="Unassembled WGS sequence"/>
</dbReference>
<dbReference type="PANTHER" id="PTHR37461">
    <property type="entry name" value="ANTI-SIGMA-K FACTOR RSKA"/>
    <property type="match status" value="1"/>
</dbReference>
<keyword evidence="5 9" id="KW-1133">Transmembrane helix</keyword>
<dbReference type="InterPro" id="IPR041916">
    <property type="entry name" value="Anti_sigma_zinc_sf"/>
</dbReference>
<evidence type="ECO:0000256" key="7">
    <source>
        <dbReference type="ARBA" id="ARBA00029829"/>
    </source>
</evidence>
<keyword evidence="12" id="KW-1185">Reference proteome</keyword>
<evidence type="ECO:0000256" key="9">
    <source>
        <dbReference type="SAM" id="Phobius"/>
    </source>
</evidence>
<evidence type="ECO:0000313" key="11">
    <source>
        <dbReference type="EMBL" id="MBW6532468.1"/>
    </source>
</evidence>
<reference evidence="11 12" key="1">
    <citation type="submission" date="2021-07" db="EMBL/GenBank/DDBJ databases">
        <title>Sphingomonas sp.</title>
        <authorList>
            <person name="Feng G."/>
            <person name="Li J."/>
            <person name="Pan M."/>
        </authorList>
    </citation>
    <scope>NUCLEOTIDE SEQUENCE [LARGE SCALE GENOMIC DNA]</scope>
    <source>
        <strain evidence="11 12">RRHST34</strain>
    </source>
</reference>
<feature type="transmembrane region" description="Helical" evidence="9">
    <location>
        <begin position="84"/>
        <end position="104"/>
    </location>
</feature>
<keyword evidence="3" id="KW-1003">Cell membrane</keyword>
<evidence type="ECO:0000259" key="10">
    <source>
        <dbReference type="Pfam" id="PF10099"/>
    </source>
</evidence>
<comment type="caution">
    <text evidence="11">The sequence shown here is derived from an EMBL/GenBank/DDBJ whole genome shotgun (WGS) entry which is preliminary data.</text>
</comment>
<proteinExistence type="predicted"/>
<evidence type="ECO:0000313" key="12">
    <source>
        <dbReference type="Proteomes" id="UP000759103"/>
    </source>
</evidence>
<dbReference type="EMBL" id="JAHXZN010000007">
    <property type="protein sequence ID" value="MBW6532468.1"/>
    <property type="molecule type" value="Genomic_DNA"/>
</dbReference>
<feature type="domain" description="Anti-sigma K factor RskA C-terminal" evidence="10">
    <location>
        <begin position="89"/>
        <end position="225"/>
    </location>
</feature>
<evidence type="ECO:0000256" key="3">
    <source>
        <dbReference type="ARBA" id="ARBA00022475"/>
    </source>
</evidence>
<dbReference type="InterPro" id="IPR051474">
    <property type="entry name" value="Anti-sigma-K/W_factor"/>
</dbReference>
<dbReference type="InterPro" id="IPR018764">
    <property type="entry name" value="RskA_C"/>
</dbReference>
<evidence type="ECO:0000256" key="1">
    <source>
        <dbReference type="ARBA" id="ARBA00004167"/>
    </source>
</evidence>
<dbReference type="Pfam" id="PF10099">
    <property type="entry name" value="RskA_C"/>
    <property type="match status" value="1"/>
</dbReference>
<gene>
    <name evidence="11" type="ORF">KZ820_17135</name>
</gene>
<evidence type="ECO:0000256" key="8">
    <source>
        <dbReference type="ARBA" id="ARBA00030803"/>
    </source>
</evidence>
<protein>
    <recommendedName>
        <fullName evidence="8">Regulator of SigK</fullName>
    </recommendedName>
    <alternativeName>
        <fullName evidence="7">Sigma-K anti-sigma factor RskA</fullName>
    </alternativeName>
</protein>
<evidence type="ECO:0000256" key="4">
    <source>
        <dbReference type="ARBA" id="ARBA00022692"/>
    </source>
</evidence>
<evidence type="ECO:0000256" key="5">
    <source>
        <dbReference type="ARBA" id="ARBA00022989"/>
    </source>
</evidence>
<sequence>MTPDDQALAAELALGVLDGAELAAARARLAGDRAFAAEVARWEEWLAPLALAFPEAPPPPDLEARVLAAIDTPGAAPRAGWRRWGALALAGLAAAVLALVVGPLRAPPPPPVPVPARPAPAPLLAALTVPAGAEAPGRAPLAAAVDRTSGEVRIAAATVPRGRSAELWAIAEGGAPVALGLLDARRPTRLVVAQAQRVLLRAGTTLAVSIEPPGGSPGAAPTGPVVAAGALAEG</sequence>
<dbReference type="RefSeq" id="WP_219749907.1">
    <property type="nucleotide sequence ID" value="NZ_JAHXZN010000007.1"/>
</dbReference>
<name>A0ABS7BS84_9SPHN</name>
<keyword evidence="4 9" id="KW-0812">Transmembrane</keyword>
<comment type="subcellular location">
    <subcellularLocation>
        <location evidence="2">Cell membrane</location>
    </subcellularLocation>
    <subcellularLocation>
        <location evidence="1">Membrane</location>
        <topology evidence="1">Single-pass membrane protein</topology>
    </subcellularLocation>
</comment>
<evidence type="ECO:0000256" key="6">
    <source>
        <dbReference type="ARBA" id="ARBA00023136"/>
    </source>
</evidence>
<organism evidence="11 12">
    <name type="scientific">Sphingomonas citri</name>
    <dbReference type="NCBI Taxonomy" id="2862499"/>
    <lineage>
        <taxon>Bacteria</taxon>
        <taxon>Pseudomonadati</taxon>
        <taxon>Pseudomonadota</taxon>
        <taxon>Alphaproteobacteria</taxon>
        <taxon>Sphingomonadales</taxon>
        <taxon>Sphingomonadaceae</taxon>
        <taxon>Sphingomonas</taxon>
    </lineage>
</organism>
<evidence type="ECO:0000256" key="2">
    <source>
        <dbReference type="ARBA" id="ARBA00004236"/>
    </source>
</evidence>